<proteinExistence type="predicted"/>
<name>A0AAD7MR16_9AGAR</name>
<feature type="signal peptide" evidence="1">
    <location>
        <begin position="1"/>
        <end position="19"/>
    </location>
</feature>
<accession>A0AAD7MR16</accession>
<keyword evidence="1" id="KW-0732">Signal</keyword>
<protein>
    <submittedName>
        <fullName evidence="2">Uncharacterized protein</fullName>
    </submittedName>
</protein>
<comment type="caution">
    <text evidence="2">The sequence shown here is derived from an EMBL/GenBank/DDBJ whole genome shotgun (WGS) entry which is preliminary data.</text>
</comment>
<reference evidence="2" key="1">
    <citation type="submission" date="2023-03" db="EMBL/GenBank/DDBJ databases">
        <title>Massive genome expansion in bonnet fungi (Mycena s.s.) driven by repeated elements and novel gene families across ecological guilds.</title>
        <authorList>
            <consortium name="Lawrence Berkeley National Laboratory"/>
            <person name="Harder C.B."/>
            <person name="Miyauchi S."/>
            <person name="Viragh M."/>
            <person name="Kuo A."/>
            <person name="Thoen E."/>
            <person name="Andreopoulos B."/>
            <person name="Lu D."/>
            <person name="Skrede I."/>
            <person name="Drula E."/>
            <person name="Henrissat B."/>
            <person name="Morin E."/>
            <person name="Kohler A."/>
            <person name="Barry K."/>
            <person name="LaButti K."/>
            <person name="Morin E."/>
            <person name="Salamov A."/>
            <person name="Lipzen A."/>
            <person name="Mereny Z."/>
            <person name="Hegedus B."/>
            <person name="Baldrian P."/>
            <person name="Stursova M."/>
            <person name="Weitz H."/>
            <person name="Taylor A."/>
            <person name="Grigoriev I.V."/>
            <person name="Nagy L.G."/>
            <person name="Martin F."/>
            <person name="Kauserud H."/>
        </authorList>
    </citation>
    <scope>NUCLEOTIDE SEQUENCE</scope>
    <source>
        <strain evidence="2">CBHHK188m</strain>
    </source>
</reference>
<evidence type="ECO:0000256" key="1">
    <source>
        <dbReference type="SAM" id="SignalP"/>
    </source>
</evidence>
<organism evidence="2 3">
    <name type="scientific">Mycena maculata</name>
    <dbReference type="NCBI Taxonomy" id="230809"/>
    <lineage>
        <taxon>Eukaryota</taxon>
        <taxon>Fungi</taxon>
        <taxon>Dikarya</taxon>
        <taxon>Basidiomycota</taxon>
        <taxon>Agaricomycotina</taxon>
        <taxon>Agaricomycetes</taxon>
        <taxon>Agaricomycetidae</taxon>
        <taxon>Agaricales</taxon>
        <taxon>Marasmiineae</taxon>
        <taxon>Mycenaceae</taxon>
        <taxon>Mycena</taxon>
    </lineage>
</organism>
<evidence type="ECO:0000313" key="3">
    <source>
        <dbReference type="Proteomes" id="UP001215280"/>
    </source>
</evidence>
<sequence length="170" mass="18518">MLFTLSSIVFLLGAPLIGANTLSKRISYAYSIADFQGHMIDLSDGKAQLFTPVQSFAPANTTNQQGSPIWALLYSQDARELYEVANVKSGIMSHTTALLKPPGPAIHAQIKEPGAIRLLHRNGLALTAWPAGGNKNYPSSPLTLEDEDPKNKRQVFHLTCLRGWSMPAEC</sequence>
<evidence type="ECO:0000313" key="2">
    <source>
        <dbReference type="EMBL" id="KAJ7728167.1"/>
    </source>
</evidence>
<dbReference type="EMBL" id="JARJLG010000207">
    <property type="protein sequence ID" value="KAJ7728167.1"/>
    <property type="molecule type" value="Genomic_DNA"/>
</dbReference>
<feature type="chain" id="PRO_5041907091" evidence="1">
    <location>
        <begin position="20"/>
        <end position="170"/>
    </location>
</feature>
<keyword evidence="3" id="KW-1185">Reference proteome</keyword>
<gene>
    <name evidence="2" type="ORF">DFH07DRAFT_1066448</name>
</gene>
<dbReference type="Proteomes" id="UP001215280">
    <property type="component" value="Unassembled WGS sequence"/>
</dbReference>
<dbReference type="AlphaFoldDB" id="A0AAD7MR16"/>